<dbReference type="Proteomes" id="UP001241848">
    <property type="component" value="Unassembled WGS sequence"/>
</dbReference>
<comment type="caution">
    <text evidence="2">The sequence shown here is derived from an EMBL/GenBank/DDBJ whole genome shotgun (WGS) entry which is preliminary data.</text>
</comment>
<evidence type="ECO:0000259" key="1">
    <source>
        <dbReference type="PROSITE" id="PS50943"/>
    </source>
</evidence>
<organism evidence="2 3">
    <name type="scientific">Paenibacillus zeirhizosphaerae</name>
    <dbReference type="NCBI Taxonomy" id="2987519"/>
    <lineage>
        <taxon>Bacteria</taxon>
        <taxon>Bacillati</taxon>
        <taxon>Bacillota</taxon>
        <taxon>Bacilli</taxon>
        <taxon>Bacillales</taxon>
        <taxon>Paenibacillaceae</taxon>
        <taxon>Paenibacillus</taxon>
    </lineage>
</organism>
<dbReference type="SUPFAM" id="SSF47413">
    <property type="entry name" value="lambda repressor-like DNA-binding domains"/>
    <property type="match status" value="1"/>
</dbReference>
<gene>
    <name evidence="2" type="ORF">OIN60_12650</name>
</gene>
<feature type="domain" description="HTH cro/C1-type" evidence="1">
    <location>
        <begin position="11"/>
        <end position="65"/>
    </location>
</feature>
<accession>A0ABT9FSA6</accession>
<sequence>MSDTTTIRTQLDNFMEQQGLNISRFGKIAGLNAGTMSSILNGNRIMAVNQLDRITAVLALPEGYFYEQYVQEYLNEASPNWRRIRPFLYRCAELDKLDCIRQTVDLLMDNLVYSPLLFDTAEDFFHNNKGKAAVILYECVAESEIRQHSERLALCHYRLFLLRIRENNQTRNLRAANQFEPYVDRLDEIDQLDALKELANTYRSLREWDRVEKTVNKMEQLAKVQYFEGQRIERVRRSIKKPGRPLFFYLAYSNLLRAGVSDARGDYRQALQYTYAYADLAWVKESDEDTLHWKNLFKEWAKANTYVNKLFSGELEILPHYVTYMEKKQDEMLLALFNILKAANRFNFNVDNILLKFEEHVSTYLERRHTLGVYNEKFVNEYSLYLFYELAEYYLANKTDSYGFKYLLECLKTSFIMKNESYITKCMVLFENTRNLASSDTVITYHNLMKEVFMNEKKNHTTLVSS</sequence>
<evidence type="ECO:0000313" key="2">
    <source>
        <dbReference type="EMBL" id="MDP4097623.1"/>
    </source>
</evidence>
<reference evidence="2 3" key="1">
    <citation type="submission" date="2022-10" db="EMBL/GenBank/DDBJ databases">
        <title>Paenibacillus description and whole genome data of maize root bacterial community.</title>
        <authorList>
            <person name="Marton D."/>
            <person name="Farkas M."/>
            <person name="Cserhati M."/>
        </authorList>
    </citation>
    <scope>NUCLEOTIDE SEQUENCE [LARGE SCALE GENOMIC DNA]</scope>
    <source>
        <strain evidence="2 3">P96</strain>
    </source>
</reference>
<dbReference type="EMBL" id="JAPCKK010000016">
    <property type="protein sequence ID" value="MDP4097623.1"/>
    <property type="molecule type" value="Genomic_DNA"/>
</dbReference>
<proteinExistence type="predicted"/>
<dbReference type="PROSITE" id="PS50943">
    <property type="entry name" value="HTH_CROC1"/>
    <property type="match status" value="1"/>
</dbReference>
<keyword evidence="3" id="KW-1185">Reference proteome</keyword>
<protein>
    <submittedName>
        <fullName evidence="2">Transcriptional regulator</fullName>
    </submittedName>
</protein>
<name>A0ABT9FSA6_9BACL</name>
<dbReference type="InterPro" id="IPR010982">
    <property type="entry name" value="Lambda_DNA-bd_dom_sf"/>
</dbReference>
<dbReference type="InterPro" id="IPR001387">
    <property type="entry name" value="Cro/C1-type_HTH"/>
</dbReference>
<evidence type="ECO:0000313" key="3">
    <source>
        <dbReference type="Proteomes" id="UP001241848"/>
    </source>
</evidence>